<dbReference type="RefSeq" id="WP_137999353.1">
    <property type="nucleotide sequence ID" value="NZ_SJDU01000563.1"/>
</dbReference>
<sequence>YNLFSDEEKVNDYDAFMTDFRDSIQNIHNEYSKNGYNILLNVSSGTPAMKSNLLLEVVNSNIKLIPIQVSTPANGSNYHKEKIIFNIDLLSKIDEQKEQLNNRCSEIKVLSFKKVKIKSQIESLINRYEYSAALQIFNEDENAVNLFDSKLPVYLKHCVYRMNSQFREAEKLLLDNSINVLDYSNGNEIVREFFEYYYIMKIRQSKGALTDFILRITPFITKLLYYFLDDKYNLNIDKYIDTAPNGTSYIKRELIDKNNKDLLRSLDKKFKFKDTFLNFNTLINIAYYYRDKFNDNNYVRVYDAFKYFSRIEKERNKAAHTMINIDEDFIKSNLNKSSIDILKNCESLLKMIFNYQNDYFVYDDINKRMREV</sequence>
<organism evidence="3 4">
    <name type="scientific">Brachyspira catarrhinii</name>
    <dbReference type="NCBI Taxonomy" id="2528966"/>
    <lineage>
        <taxon>Bacteria</taxon>
        <taxon>Pseudomonadati</taxon>
        <taxon>Spirochaetota</taxon>
        <taxon>Spirochaetia</taxon>
        <taxon>Brachyspirales</taxon>
        <taxon>Brachyspiraceae</taxon>
        <taxon>Brachyspira</taxon>
    </lineage>
</organism>
<gene>
    <name evidence="3" type="ORF">EZH24_12325</name>
</gene>
<feature type="non-terminal residue" evidence="3">
    <location>
        <position position="1"/>
    </location>
</feature>
<feature type="non-terminal residue" evidence="3">
    <location>
        <position position="372"/>
    </location>
</feature>
<feature type="domain" description="Csm6 HEPN" evidence="1">
    <location>
        <begin position="191"/>
        <end position="369"/>
    </location>
</feature>
<evidence type="ECO:0000259" key="1">
    <source>
        <dbReference type="Pfam" id="PF09659"/>
    </source>
</evidence>
<dbReference type="Pfam" id="PF22208">
    <property type="entry name" value="Cas_Csm6_CARF"/>
    <property type="match status" value="1"/>
</dbReference>
<protein>
    <recommendedName>
        <fullName evidence="5">CRISPR-associated protein Csm6</fullName>
    </recommendedName>
</protein>
<feature type="domain" description="Csm6 CARF" evidence="2">
    <location>
        <begin position="8"/>
        <end position="104"/>
    </location>
</feature>
<proteinExistence type="predicted"/>
<dbReference type="Proteomes" id="UP000310168">
    <property type="component" value="Unassembled WGS sequence"/>
</dbReference>
<keyword evidence="4" id="KW-1185">Reference proteome</keyword>
<dbReference type="NCBIfam" id="TIGR02672">
    <property type="entry name" value="cas_csm6"/>
    <property type="match status" value="1"/>
</dbReference>
<comment type="caution">
    <text evidence="3">The sequence shown here is derived from an EMBL/GenBank/DDBJ whole genome shotgun (WGS) entry which is preliminary data.</text>
</comment>
<evidence type="ECO:0000313" key="3">
    <source>
        <dbReference type="EMBL" id="TKZ26051.1"/>
    </source>
</evidence>
<evidence type="ECO:0000313" key="4">
    <source>
        <dbReference type="Proteomes" id="UP000310168"/>
    </source>
</evidence>
<dbReference type="EMBL" id="SJDU01000563">
    <property type="protein sequence ID" value="TKZ26051.1"/>
    <property type="molecule type" value="Genomic_DNA"/>
</dbReference>
<dbReference type="InterPro" id="IPR013489">
    <property type="entry name" value="CRISPR-assoc_prot_Csm6"/>
</dbReference>
<name>A0ABY2TQB2_9SPIR</name>
<reference evidence="3 4" key="1">
    <citation type="journal article" date="2019" name="Anaerobe">
        <title>Brachyspira catarrhinii sp. nov., an anaerobic intestinal spirochaete isolated from vervet monkeys may have been misidentified as Brachyspira aalborgi in previous studies.</title>
        <authorList>
            <person name="Phillips N.D."/>
            <person name="La T."/>
            <person name="Hampson D.J."/>
        </authorList>
    </citation>
    <scope>NUCLEOTIDE SEQUENCE [LARGE SCALE GENOMIC DNA]</scope>
    <source>
        <strain evidence="3 4">Z12</strain>
    </source>
</reference>
<accession>A0ABY2TQB2</accession>
<evidence type="ECO:0008006" key="5">
    <source>
        <dbReference type="Google" id="ProtNLM"/>
    </source>
</evidence>
<dbReference type="InterPro" id="IPR053941">
    <property type="entry name" value="Csm6_HEPN"/>
</dbReference>
<dbReference type="Pfam" id="PF09659">
    <property type="entry name" value="Cas_Csm6_HEPN"/>
    <property type="match status" value="1"/>
</dbReference>
<evidence type="ECO:0000259" key="2">
    <source>
        <dbReference type="Pfam" id="PF22208"/>
    </source>
</evidence>
<dbReference type="InterPro" id="IPR053955">
    <property type="entry name" value="Csm6_CARF"/>
</dbReference>